<sequence>MKENGDNSEPLLKKRRKTPQLNTTPPTPVKFEVEDVYQNVIDWEEKEAGNRNPDKDHQTFLETCDQFRKYMEEIATLKKKGTSEAKAQIAEKQAEAALLFVLLRKLNRLEKLRVKQARALLLSMKSTVDSKHLQLQNLLYEVLHLQKEVTKCLNFKSLDETIDLVPLNEFLRDAPDSLTKAAKDQEDPHQLQKARLEWELQQRRQLSEKLKETHEEKDKVAKDIEKQQQNLEELGPLLRKILDATKPVEACLGVKMQETKTQHELCYLLPQPLFYLYVQADAHQQASDPHLIVNIVGDEDEARRLKGSKGPSEANEDDDSDSEQELDNEKSKRRKRGHRGVDRGEERRKRLCAKHPLHVSLIICLKDGSRLELQFFYLLNLCVVCVKCTVHVAQPITGLFARELVSAEKILCSLYPGDSGLESPNFANYYQLQNVGLGQFSDLIPELGTPYMWAQKIAGLDFISHDKIAGSSSSQQARIEVSRASVPNTIAALHQRFKASLALCKQVQSLENRVVPPIPALQNMVPMKINSVVNELKPLNWNEYRSNKSTQWLAEQNQVDELDSFYRLVISRGPARAVALIALKNTYPESPPLFTLEVMWKGHFTSVDSNAVRDIEKEINVHYKELIVGQNSIETLLIAQVTRLLYCFDVYLEASSETDEDRNLFPREKVFIQATRGRTRALPLKYSEFGGGMFTQR</sequence>
<evidence type="ECO:0000256" key="4">
    <source>
        <dbReference type="SAM" id="Coils"/>
    </source>
</evidence>
<keyword evidence="4" id="KW-0175">Coiled coil</keyword>
<dbReference type="GO" id="GO:0003729">
    <property type="term" value="F:mRNA binding"/>
    <property type="evidence" value="ECO:0007669"/>
    <property type="project" value="TreeGrafter"/>
</dbReference>
<evidence type="ECO:0000256" key="3">
    <source>
        <dbReference type="ARBA" id="ARBA00023242"/>
    </source>
</evidence>
<feature type="region of interest" description="Disordered" evidence="5">
    <location>
        <begin position="303"/>
        <end position="347"/>
    </location>
</feature>
<feature type="coiled-coil region" evidence="4">
    <location>
        <begin position="193"/>
        <end position="234"/>
    </location>
</feature>
<dbReference type="GO" id="GO:0000445">
    <property type="term" value="C:THO complex part of transcription export complex"/>
    <property type="evidence" value="ECO:0007669"/>
    <property type="project" value="TreeGrafter"/>
</dbReference>
<reference evidence="6" key="2">
    <citation type="journal article" date="2023" name="BMC Genomics">
        <title>Pest status, molecular evolution, and epigenetic factors derived from the genome assembly of Frankliniella fusca, a thysanopteran phytovirus vector.</title>
        <authorList>
            <person name="Catto M.A."/>
            <person name="Labadie P.E."/>
            <person name="Jacobson A.L."/>
            <person name="Kennedy G.G."/>
            <person name="Srinivasan R."/>
            <person name="Hunt B.G."/>
        </authorList>
    </citation>
    <scope>NUCLEOTIDE SEQUENCE</scope>
    <source>
        <strain evidence="6">PL_HMW_Pooled</strain>
    </source>
</reference>
<keyword evidence="3" id="KW-0539">Nucleus</keyword>
<dbReference type="EMBL" id="JAHWGI010000970">
    <property type="protein sequence ID" value="KAK3919163.1"/>
    <property type="molecule type" value="Genomic_DNA"/>
</dbReference>
<proteinExistence type="inferred from homology"/>
<dbReference type="Proteomes" id="UP001219518">
    <property type="component" value="Unassembled WGS sequence"/>
</dbReference>
<evidence type="ECO:0000256" key="2">
    <source>
        <dbReference type="ARBA" id="ARBA00008044"/>
    </source>
</evidence>
<comment type="caution">
    <text evidence="6">The sequence shown here is derived from an EMBL/GenBank/DDBJ whole genome shotgun (WGS) entry which is preliminary data.</text>
</comment>
<gene>
    <name evidence="6" type="ORF">KUF71_008311</name>
</gene>
<dbReference type="PANTHER" id="PTHR13375:SF3">
    <property type="entry name" value="THO COMPLEX SUBUNIT 5 HOMOLOG"/>
    <property type="match status" value="1"/>
</dbReference>
<dbReference type="AlphaFoldDB" id="A0AAE1HDL9"/>
<comment type="similarity">
    <text evidence="2">Belongs to the THOC5 family.</text>
</comment>
<accession>A0AAE1HDL9</accession>
<dbReference type="GO" id="GO:0006406">
    <property type="term" value="P:mRNA export from nucleus"/>
    <property type="evidence" value="ECO:0007669"/>
    <property type="project" value="TreeGrafter"/>
</dbReference>
<feature type="region of interest" description="Disordered" evidence="5">
    <location>
        <begin position="1"/>
        <end position="28"/>
    </location>
</feature>
<protein>
    <submittedName>
        <fullName evidence="6">THO complex subunit 5-like protein</fullName>
    </submittedName>
</protein>
<evidence type="ECO:0000313" key="7">
    <source>
        <dbReference type="Proteomes" id="UP001219518"/>
    </source>
</evidence>
<comment type="subcellular location">
    <subcellularLocation>
        <location evidence="1">Nucleus</location>
    </subcellularLocation>
</comment>
<organism evidence="6 7">
    <name type="scientific">Frankliniella fusca</name>
    <dbReference type="NCBI Taxonomy" id="407009"/>
    <lineage>
        <taxon>Eukaryota</taxon>
        <taxon>Metazoa</taxon>
        <taxon>Ecdysozoa</taxon>
        <taxon>Arthropoda</taxon>
        <taxon>Hexapoda</taxon>
        <taxon>Insecta</taxon>
        <taxon>Pterygota</taxon>
        <taxon>Neoptera</taxon>
        <taxon>Paraneoptera</taxon>
        <taxon>Thysanoptera</taxon>
        <taxon>Terebrantia</taxon>
        <taxon>Thripoidea</taxon>
        <taxon>Thripidae</taxon>
        <taxon>Frankliniella</taxon>
    </lineage>
</organism>
<dbReference type="InterPro" id="IPR019163">
    <property type="entry name" value="THO_Thoc5"/>
</dbReference>
<evidence type="ECO:0000256" key="1">
    <source>
        <dbReference type="ARBA" id="ARBA00004123"/>
    </source>
</evidence>
<reference evidence="6" key="1">
    <citation type="submission" date="2021-07" db="EMBL/GenBank/DDBJ databases">
        <authorList>
            <person name="Catto M.A."/>
            <person name="Jacobson A."/>
            <person name="Kennedy G."/>
            <person name="Labadie P."/>
            <person name="Hunt B.G."/>
            <person name="Srinivasan R."/>
        </authorList>
    </citation>
    <scope>NUCLEOTIDE SEQUENCE</scope>
    <source>
        <strain evidence="6">PL_HMW_Pooled</strain>
        <tissue evidence="6">Head</tissue>
    </source>
</reference>
<evidence type="ECO:0000313" key="6">
    <source>
        <dbReference type="EMBL" id="KAK3919163.1"/>
    </source>
</evidence>
<dbReference type="Pfam" id="PF09766">
    <property type="entry name" value="FmiP_Thoc5"/>
    <property type="match status" value="1"/>
</dbReference>
<keyword evidence="7" id="KW-1185">Reference proteome</keyword>
<dbReference type="PANTHER" id="PTHR13375">
    <property type="entry name" value="FMS INTERACTING PROTEIN"/>
    <property type="match status" value="1"/>
</dbReference>
<feature type="compositionally biased region" description="Acidic residues" evidence="5">
    <location>
        <begin position="314"/>
        <end position="326"/>
    </location>
</feature>
<name>A0AAE1HDL9_9NEOP</name>
<evidence type="ECO:0000256" key="5">
    <source>
        <dbReference type="SAM" id="MobiDB-lite"/>
    </source>
</evidence>